<reference evidence="1 2" key="1">
    <citation type="submission" date="2021-06" db="EMBL/GenBank/DDBJ databases">
        <title>Caerostris extrusa draft genome.</title>
        <authorList>
            <person name="Kono N."/>
            <person name="Arakawa K."/>
        </authorList>
    </citation>
    <scope>NUCLEOTIDE SEQUENCE [LARGE SCALE GENOMIC DNA]</scope>
</reference>
<organism evidence="1 2">
    <name type="scientific">Caerostris extrusa</name>
    <name type="common">Bark spider</name>
    <name type="synonym">Caerostris bankana</name>
    <dbReference type="NCBI Taxonomy" id="172846"/>
    <lineage>
        <taxon>Eukaryota</taxon>
        <taxon>Metazoa</taxon>
        <taxon>Ecdysozoa</taxon>
        <taxon>Arthropoda</taxon>
        <taxon>Chelicerata</taxon>
        <taxon>Arachnida</taxon>
        <taxon>Araneae</taxon>
        <taxon>Araneomorphae</taxon>
        <taxon>Entelegynae</taxon>
        <taxon>Araneoidea</taxon>
        <taxon>Araneidae</taxon>
        <taxon>Caerostris</taxon>
    </lineage>
</organism>
<dbReference type="AlphaFoldDB" id="A0AAV4XU70"/>
<gene>
    <name evidence="1" type="ORF">CEXT_381261</name>
</gene>
<keyword evidence="2" id="KW-1185">Reference proteome</keyword>
<sequence>MTTATESQNDYSNLKVRMTTATESLTTESDSNLKNRGSSFEDNAREIDIGGDVCRNNEAYIPEDEICFCVG</sequence>
<accession>A0AAV4XU70</accession>
<evidence type="ECO:0000313" key="2">
    <source>
        <dbReference type="Proteomes" id="UP001054945"/>
    </source>
</evidence>
<proteinExistence type="predicted"/>
<evidence type="ECO:0000313" key="1">
    <source>
        <dbReference type="EMBL" id="GIY97868.1"/>
    </source>
</evidence>
<dbReference type="EMBL" id="BPLR01000845">
    <property type="protein sequence ID" value="GIY97868.1"/>
    <property type="molecule type" value="Genomic_DNA"/>
</dbReference>
<protein>
    <submittedName>
        <fullName evidence="1">Uncharacterized protein</fullName>
    </submittedName>
</protein>
<name>A0AAV4XU70_CAEEX</name>
<comment type="caution">
    <text evidence="1">The sequence shown here is derived from an EMBL/GenBank/DDBJ whole genome shotgun (WGS) entry which is preliminary data.</text>
</comment>
<dbReference type="Proteomes" id="UP001054945">
    <property type="component" value="Unassembled WGS sequence"/>
</dbReference>